<sequence length="61" mass="6978">MDAKNTDHLPSLFSKTFPHELIPQKYVCVHYAVKPKVQKESSSQYAIEAILLELEKPIHDA</sequence>
<reference evidence="1" key="1">
    <citation type="submission" date="2013-11" db="EMBL/GenBank/DDBJ databases">
        <title>Genome sequence of the fusiform rust pathogen reveals effectors for host alternation and coevolution with pine.</title>
        <authorList>
            <consortium name="DOE Joint Genome Institute"/>
            <person name="Smith K."/>
            <person name="Pendleton A."/>
            <person name="Kubisiak T."/>
            <person name="Anderson C."/>
            <person name="Salamov A."/>
            <person name="Aerts A."/>
            <person name="Riley R."/>
            <person name="Clum A."/>
            <person name="Lindquist E."/>
            <person name="Ence D."/>
            <person name="Campbell M."/>
            <person name="Kronenberg Z."/>
            <person name="Feau N."/>
            <person name="Dhillon B."/>
            <person name="Hamelin R."/>
            <person name="Burleigh J."/>
            <person name="Smith J."/>
            <person name="Yandell M."/>
            <person name="Nelson C."/>
            <person name="Grigoriev I."/>
            <person name="Davis J."/>
        </authorList>
    </citation>
    <scope>NUCLEOTIDE SEQUENCE</scope>
    <source>
        <strain evidence="1">G11</strain>
    </source>
</reference>
<protein>
    <submittedName>
        <fullName evidence="1">Uncharacterized protein</fullName>
    </submittedName>
</protein>
<name>A0A9P6NIT1_9BASI</name>
<proteinExistence type="predicted"/>
<evidence type="ECO:0000313" key="1">
    <source>
        <dbReference type="EMBL" id="KAG0146382.1"/>
    </source>
</evidence>
<dbReference type="EMBL" id="MU167262">
    <property type="protein sequence ID" value="KAG0146382.1"/>
    <property type="molecule type" value="Genomic_DNA"/>
</dbReference>
<dbReference type="AlphaFoldDB" id="A0A9P6NIT1"/>
<evidence type="ECO:0000313" key="2">
    <source>
        <dbReference type="Proteomes" id="UP000886653"/>
    </source>
</evidence>
<keyword evidence="2" id="KW-1185">Reference proteome</keyword>
<dbReference type="Proteomes" id="UP000886653">
    <property type="component" value="Unassembled WGS sequence"/>
</dbReference>
<comment type="caution">
    <text evidence="1">The sequence shown here is derived from an EMBL/GenBank/DDBJ whole genome shotgun (WGS) entry which is preliminary data.</text>
</comment>
<gene>
    <name evidence="1" type="ORF">CROQUDRAFT_92844</name>
</gene>
<organism evidence="1 2">
    <name type="scientific">Cronartium quercuum f. sp. fusiforme G11</name>
    <dbReference type="NCBI Taxonomy" id="708437"/>
    <lineage>
        <taxon>Eukaryota</taxon>
        <taxon>Fungi</taxon>
        <taxon>Dikarya</taxon>
        <taxon>Basidiomycota</taxon>
        <taxon>Pucciniomycotina</taxon>
        <taxon>Pucciniomycetes</taxon>
        <taxon>Pucciniales</taxon>
        <taxon>Coleosporiaceae</taxon>
        <taxon>Cronartium</taxon>
    </lineage>
</organism>
<accession>A0A9P6NIT1</accession>